<dbReference type="Pfam" id="PF00571">
    <property type="entry name" value="CBS"/>
    <property type="match status" value="2"/>
</dbReference>
<comment type="subcellular location">
    <subcellularLocation>
        <location evidence="1 11">Membrane</location>
        <topology evidence="1 11">Multi-pass membrane protein</topology>
    </subcellularLocation>
</comment>
<evidence type="ECO:0000256" key="3">
    <source>
        <dbReference type="ARBA" id="ARBA00022692"/>
    </source>
</evidence>
<reference evidence="13" key="1">
    <citation type="submission" date="2022-07" db="EMBL/GenBank/DDBJ databases">
        <title>Genome analysis of Parmales, a sister group of diatoms, reveals the evolutionary specialization of diatoms from phago-mixotrophs to photoautotrophs.</title>
        <authorList>
            <person name="Ban H."/>
            <person name="Sato S."/>
            <person name="Yoshikawa S."/>
            <person name="Kazumasa Y."/>
            <person name="Nakamura Y."/>
            <person name="Ichinomiya M."/>
            <person name="Saitoh K."/>
            <person name="Sato N."/>
            <person name="Blanc-Mathieu R."/>
            <person name="Endo H."/>
            <person name="Kuwata A."/>
            <person name="Ogata H."/>
        </authorList>
    </citation>
    <scope>NUCLEOTIDE SEQUENCE</scope>
</reference>
<feature type="transmembrane region" description="Helical" evidence="11">
    <location>
        <begin position="529"/>
        <end position="551"/>
    </location>
</feature>
<dbReference type="PANTHER" id="PTHR11689">
    <property type="entry name" value="CHLORIDE CHANNEL PROTEIN CLC FAMILY MEMBER"/>
    <property type="match status" value="1"/>
</dbReference>
<name>A0A9W7E9F1_9STRA</name>
<keyword evidence="7 10" id="KW-0129">CBS domain</keyword>
<dbReference type="AlphaFoldDB" id="A0A9W7E9F1"/>
<keyword evidence="3 11" id="KW-0812">Transmembrane</keyword>
<dbReference type="Gene3D" id="1.10.3080.10">
    <property type="entry name" value="Clc chloride channel"/>
    <property type="match status" value="1"/>
</dbReference>
<dbReference type="GO" id="GO:0005254">
    <property type="term" value="F:chloride channel activity"/>
    <property type="evidence" value="ECO:0007669"/>
    <property type="project" value="UniProtKB-UniRule"/>
</dbReference>
<dbReference type="InterPro" id="IPR000644">
    <property type="entry name" value="CBS_dom"/>
</dbReference>
<feature type="domain" description="CBS" evidence="12">
    <location>
        <begin position="745"/>
        <end position="802"/>
    </location>
</feature>
<dbReference type="SUPFAM" id="SSF54631">
    <property type="entry name" value="CBS-domain pair"/>
    <property type="match status" value="1"/>
</dbReference>
<feature type="transmembrane region" description="Helical" evidence="11">
    <location>
        <begin position="558"/>
        <end position="581"/>
    </location>
</feature>
<dbReference type="EMBL" id="BRXZ01001386">
    <property type="protein sequence ID" value="GMH69905.1"/>
    <property type="molecule type" value="Genomic_DNA"/>
</dbReference>
<dbReference type="GO" id="GO:0016020">
    <property type="term" value="C:membrane"/>
    <property type="evidence" value="ECO:0007669"/>
    <property type="project" value="UniProtKB-SubCell"/>
</dbReference>
<keyword evidence="9 11" id="KW-0868">Chloride</keyword>
<comment type="caution">
    <text evidence="11">Lacks conserved residue(s) required for the propagation of feature annotation.</text>
</comment>
<dbReference type="InterPro" id="IPR001807">
    <property type="entry name" value="ClC"/>
</dbReference>
<evidence type="ECO:0000256" key="5">
    <source>
        <dbReference type="ARBA" id="ARBA00022989"/>
    </source>
</evidence>
<keyword evidence="2 11" id="KW-0813">Transport</keyword>
<dbReference type="SMART" id="SM00116">
    <property type="entry name" value="CBS"/>
    <property type="match status" value="2"/>
</dbReference>
<keyword evidence="5 11" id="KW-1133">Transmembrane helix</keyword>
<evidence type="ECO:0000256" key="2">
    <source>
        <dbReference type="ARBA" id="ARBA00022448"/>
    </source>
</evidence>
<organism evidence="13 14">
    <name type="scientific">Triparma retinervis</name>
    <dbReference type="NCBI Taxonomy" id="2557542"/>
    <lineage>
        <taxon>Eukaryota</taxon>
        <taxon>Sar</taxon>
        <taxon>Stramenopiles</taxon>
        <taxon>Ochrophyta</taxon>
        <taxon>Bolidophyceae</taxon>
        <taxon>Parmales</taxon>
        <taxon>Triparmaceae</taxon>
        <taxon>Triparma</taxon>
    </lineage>
</organism>
<feature type="transmembrane region" description="Helical" evidence="11">
    <location>
        <begin position="391"/>
        <end position="416"/>
    </location>
</feature>
<evidence type="ECO:0000313" key="14">
    <source>
        <dbReference type="Proteomes" id="UP001165082"/>
    </source>
</evidence>
<feature type="transmembrane region" description="Helical" evidence="11">
    <location>
        <begin position="312"/>
        <end position="336"/>
    </location>
</feature>
<evidence type="ECO:0000256" key="4">
    <source>
        <dbReference type="ARBA" id="ARBA00022737"/>
    </source>
</evidence>
<keyword evidence="4" id="KW-0677">Repeat</keyword>
<dbReference type="OrthoDB" id="428525at2759"/>
<feature type="transmembrane region" description="Helical" evidence="11">
    <location>
        <begin position="156"/>
        <end position="181"/>
    </location>
</feature>
<dbReference type="Gene3D" id="3.10.580.10">
    <property type="entry name" value="CBS-domain"/>
    <property type="match status" value="1"/>
</dbReference>
<proteinExistence type="inferred from homology"/>
<dbReference type="InterPro" id="IPR046342">
    <property type="entry name" value="CBS_dom_sf"/>
</dbReference>
<comment type="caution">
    <text evidence="13">The sequence shown here is derived from an EMBL/GenBank/DDBJ whole genome shotgun (WGS) entry which is preliminary data.</text>
</comment>
<keyword evidence="8 11" id="KW-0472">Membrane</keyword>
<dbReference type="InterPro" id="IPR014743">
    <property type="entry name" value="Cl-channel_core"/>
</dbReference>
<dbReference type="Pfam" id="PF00654">
    <property type="entry name" value="Voltage_CLC"/>
    <property type="match status" value="1"/>
</dbReference>
<dbReference type="PRINTS" id="PR00762">
    <property type="entry name" value="CLCHANNEL"/>
</dbReference>
<evidence type="ECO:0000256" key="6">
    <source>
        <dbReference type="ARBA" id="ARBA00023065"/>
    </source>
</evidence>
<evidence type="ECO:0000256" key="10">
    <source>
        <dbReference type="PROSITE-ProRule" id="PRU00703"/>
    </source>
</evidence>
<gene>
    <name evidence="13" type="ORF">TrRE_jg2145</name>
</gene>
<evidence type="ECO:0000256" key="1">
    <source>
        <dbReference type="ARBA" id="ARBA00004141"/>
    </source>
</evidence>
<dbReference type="SUPFAM" id="SSF81340">
    <property type="entry name" value="Clc chloride channel"/>
    <property type="match status" value="1"/>
</dbReference>
<sequence>MGGKKHVQMELATMNTKNVLLGGDPEAGGKPTGPTSEVEKLRNEVQVLQRFVDNQAAKNPSTASELKRIRDSVGEEALDDVGHGPTLKDMGKSLRSMVTTPSKSYEKFSSRRYRKKLGEKFESFDYDTPDNEFMSGILRDKGEVQRESQKKELFRWIYLFLIGTITGAIAYWMTFCVGRMVTVKWDNTWKLMQEGKTWEAYFYYMGWVIASLTGAGMLVVWAPESAGSGIPQVKAYLNGNQVPGILRMKTLIAKVVGISLCVTSGMPAGREGPMVHTGAILSAGLARGYSDFLPCLPGIYAGFDNTKDRRDFVSMGAAAGVAAAFNAPIGGILFSLEEVSSFWSPSLTWRSFICAIIAAYTVNIFMAANAGGFADQGLVLFGHTTEDGGTYAVWEVFVFMVIAVIGGLVGSLYVYINEHITIARKKFWAGKSPLWRVVESWVVIGGMLTLFFWLPMLWPCKDVPSNDDMSHHTGFHGINPVQYNCVDDHQRRLASGSDTPTVYNEFATLLLTPQETTILQLYSRNTQGYFSITTLAIFTVFFFVCAVTAYGVAVPAGLFIPSMMIGAGFGRLIGEIVYLIAPGKVDPGLYALVGASAILGGITRMTISLTVIMVEISNDINYLLPIMLALAISKAVGDKFTHSLYDVHMDLASIPYLEPDPPDVFDTLSAQDIMARNPVMIGIEPTMGEIEEVMNNTHNTFPVVDSGVSGLNRFFCGAITRENLDKCLDTMKKEGKGKIDISLAMDPQPFIVQSQLSLRRVLRLFRGMGLRHLVVVDARQRVVGCITRKDFINAPSTVHAAIRDPKFVRSTREAMMRMERSTRIKSANANAPVKLKRSNSFVGVL</sequence>
<evidence type="ECO:0000259" key="12">
    <source>
        <dbReference type="PROSITE" id="PS51371"/>
    </source>
</evidence>
<feature type="transmembrane region" description="Helical" evidence="11">
    <location>
        <begin position="348"/>
        <end position="371"/>
    </location>
</feature>
<dbReference type="PANTHER" id="PTHR11689:SF136">
    <property type="entry name" value="H(+)_CL(-) EXCHANGE TRANSPORTER 7"/>
    <property type="match status" value="1"/>
</dbReference>
<dbReference type="InterPro" id="IPR051280">
    <property type="entry name" value="Cl-channel/antiporter"/>
</dbReference>
<dbReference type="CDD" id="cd04591">
    <property type="entry name" value="CBS_pair_voltage-gated_CLC_euk_bac"/>
    <property type="match status" value="1"/>
</dbReference>
<protein>
    <recommendedName>
        <fullName evidence="11">Chloride channel protein</fullName>
    </recommendedName>
</protein>
<comment type="similarity">
    <text evidence="11">Belongs to the chloride channel (TC 2.A.49) family.</text>
</comment>
<evidence type="ECO:0000256" key="11">
    <source>
        <dbReference type="RuleBase" id="RU361221"/>
    </source>
</evidence>
<feature type="transmembrane region" description="Helical" evidence="11">
    <location>
        <begin position="587"/>
        <end position="607"/>
    </location>
</feature>
<accession>A0A9W7E9F1</accession>
<evidence type="ECO:0000313" key="13">
    <source>
        <dbReference type="EMBL" id="GMH69905.1"/>
    </source>
</evidence>
<feature type="transmembrane region" description="Helical" evidence="11">
    <location>
        <begin position="437"/>
        <end position="458"/>
    </location>
</feature>
<feature type="transmembrane region" description="Helical" evidence="11">
    <location>
        <begin position="201"/>
        <end position="222"/>
    </location>
</feature>
<evidence type="ECO:0000256" key="7">
    <source>
        <dbReference type="ARBA" id="ARBA00023122"/>
    </source>
</evidence>
<evidence type="ECO:0000256" key="9">
    <source>
        <dbReference type="ARBA" id="ARBA00023214"/>
    </source>
</evidence>
<evidence type="ECO:0000256" key="8">
    <source>
        <dbReference type="ARBA" id="ARBA00023136"/>
    </source>
</evidence>
<dbReference type="Proteomes" id="UP001165082">
    <property type="component" value="Unassembled WGS sequence"/>
</dbReference>
<keyword evidence="6 11" id="KW-0406">Ion transport</keyword>
<dbReference type="PROSITE" id="PS51371">
    <property type="entry name" value="CBS"/>
    <property type="match status" value="1"/>
</dbReference>
<keyword evidence="14" id="KW-1185">Reference proteome</keyword>